<evidence type="ECO:0000256" key="6">
    <source>
        <dbReference type="ARBA" id="ARBA00023136"/>
    </source>
</evidence>
<keyword evidence="2" id="KW-1003">Cell membrane</keyword>
<gene>
    <name evidence="9" type="ORF">SAMN04487946_101196</name>
</gene>
<evidence type="ECO:0000256" key="7">
    <source>
        <dbReference type="SAM" id="Phobius"/>
    </source>
</evidence>
<dbReference type="PANTHER" id="PTHR42682">
    <property type="entry name" value="HYDROGENASE-4 COMPONENT F"/>
    <property type="match status" value="1"/>
</dbReference>
<protein>
    <submittedName>
        <fullName evidence="9">Multicomponent Na+:H+ antiporter subunit D</fullName>
    </submittedName>
</protein>
<evidence type="ECO:0000256" key="1">
    <source>
        <dbReference type="ARBA" id="ARBA00004651"/>
    </source>
</evidence>
<organism evidence="9 10">
    <name type="scientific">Halobellus clavatus</name>
    <dbReference type="NCBI Taxonomy" id="660517"/>
    <lineage>
        <taxon>Archaea</taxon>
        <taxon>Methanobacteriati</taxon>
        <taxon>Methanobacteriota</taxon>
        <taxon>Stenosarchaea group</taxon>
        <taxon>Halobacteria</taxon>
        <taxon>Halobacteriales</taxon>
        <taxon>Haloferacaceae</taxon>
        <taxon>Halobellus</taxon>
    </lineage>
</organism>
<evidence type="ECO:0000256" key="4">
    <source>
        <dbReference type="ARBA" id="ARBA00022989"/>
    </source>
</evidence>
<feature type="transmembrane region" description="Helical" evidence="7">
    <location>
        <begin position="210"/>
        <end position="233"/>
    </location>
</feature>
<comment type="subcellular location">
    <subcellularLocation>
        <location evidence="1">Cell membrane</location>
        <topology evidence="1">Multi-pass membrane protein</topology>
    </subcellularLocation>
</comment>
<evidence type="ECO:0000313" key="10">
    <source>
        <dbReference type="Proteomes" id="UP000199170"/>
    </source>
</evidence>
<dbReference type="OrthoDB" id="198789at2157"/>
<dbReference type="AlphaFoldDB" id="A0A1H3CTY8"/>
<keyword evidence="3 7" id="KW-0812">Transmembrane</keyword>
<dbReference type="PRINTS" id="PR01434">
    <property type="entry name" value="NADHDHGNASE5"/>
</dbReference>
<feature type="transmembrane region" description="Helical" evidence="7">
    <location>
        <begin position="334"/>
        <end position="352"/>
    </location>
</feature>
<dbReference type="EMBL" id="FNPB01000001">
    <property type="protein sequence ID" value="SDX57575.1"/>
    <property type="molecule type" value="Genomic_DNA"/>
</dbReference>
<dbReference type="NCBIfam" id="NF009310">
    <property type="entry name" value="PRK12668.1"/>
    <property type="match status" value="1"/>
</dbReference>
<feature type="transmembrane region" description="Helical" evidence="7">
    <location>
        <begin position="587"/>
        <end position="607"/>
    </location>
</feature>
<keyword evidence="10" id="KW-1185">Reference proteome</keyword>
<proteinExistence type="predicted"/>
<name>A0A1H3CTY8_9EURY</name>
<evidence type="ECO:0000313" key="9">
    <source>
        <dbReference type="EMBL" id="SDX57575.1"/>
    </source>
</evidence>
<feature type="transmembrane region" description="Helical" evidence="7">
    <location>
        <begin position="59"/>
        <end position="77"/>
    </location>
</feature>
<feature type="transmembrane region" description="Helical" evidence="7">
    <location>
        <begin position="308"/>
        <end position="328"/>
    </location>
</feature>
<feature type="transmembrane region" description="Helical" evidence="7">
    <location>
        <begin position="97"/>
        <end position="116"/>
    </location>
</feature>
<dbReference type="GO" id="GO:0005886">
    <property type="term" value="C:plasma membrane"/>
    <property type="evidence" value="ECO:0007669"/>
    <property type="project" value="UniProtKB-SubCell"/>
</dbReference>
<keyword evidence="5" id="KW-0560">Oxidoreductase</keyword>
<dbReference type="Proteomes" id="UP000199170">
    <property type="component" value="Unassembled WGS sequence"/>
</dbReference>
<feature type="transmembrane region" description="Helical" evidence="7">
    <location>
        <begin position="406"/>
        <end position="428"/>
    </location>
</feature>
<dbReference type="GO" id="GO:0016491">
    <property type="term" value="F:oxidoreductase activity"/>
    <property type="evidence" value="ECO:0007669"/>
    <property type="project" value="UniProtKB-KW"/>
</dbReference>
<feature type="transmembrane region" description="Helical" evidence="7">
    <location>
        <begin position="364"/>
        <end position="386"/>
    </location>
</feature>
<evidence type="ECO:0000256" key="3">
    <source>
        <dbReference type="ARBA" id="ARBA00022692"/>
    </source>
</evidence>
<feature type="transmembrane region" description="Helical" evidence="7">
    <location>
        <begin position="449"/>
        <end position="472"/>
    </location>
</feature>
<feature type="transmembrane region" description="Helical" evidence="7">
    <location>
        <begin position="271"/>
        <end position="292"/>
    </location>
</feature>
<dbReference type="InterPro" id="IPR001750">
    <property type="entry name" value="ND/Mrp_TM"/>
</dbReference>
<feature type="transmembrane region" description="Helical" evidence="7">
    <location>
        <begin position="179"/>
        <end position="198"/>
    </location>
</feature>
<feature type="transmembrane region" description="Helical" evidence="7">
    <location>
        <begin position="128"/>
        <end position="144"/>
    </location>
</feature>
<dbReference type="STRING" id="660517.SAMN04487946_101196"/>
<feature type="domain" description="NADH:quinone oxidoreductase/Mrp antiporter transmembrane" evidence="8">
    <location>
        <begin position="143"/>
        <end position="410"/>
    </location>
</feature>
<reference evidence="10" key="1">
    <citation type="submission" date="2016-10" db="EMBL/GenBank/DDBJ databases">
        <authorList>
            <person name="Varghese N."/>
            <person name="Submissions S."/>
        </authorList>
    </citation>
    <scope>NUCLEOTIDE SEQUENCE [LARGE SCALE GENOMIC DNA]</scope>
    <source>
        <strain evidence="10">CGMCC 1.10118</strain>
    </source>
</reference>
<evidence type="ECO:0000256" key="2">
    <source>
        <dbReference type="ARBA" id="ARBA00022475"/>
    </source>
</evidence>
<evidence type="ECO:0000256" key="5">
    <source>
        <dbReference type="ARBA" id="ARBA00023002"/>
    </source>
</evidence>
<keyword evidence="4 7" id="KW-1133">Transmembrane helix</keyword>
<dbReference type="RefSeq" id="WP_089764129.1">
    <property type="nucleotide sequence ID" value="NZ_FNPB01000001.1"/>
</dbReference>
<feature type="transmembrane region" description="Helical" evidence="7">
    <location>
        <begin position="484"/>
        <end position="504"/>
    </location>
</feature>
<dbReference type="Pfam" id="PF00361">
    <property type="entry name" value="Proton_antipo_M"/>
    <property type="match status" value="1"/>
</dbReference>
<dbReference type="PANTHER" id="PTHR42682:SF4">
    <property type="entry name" value="NADH-UBIQUINONE_PLASTOQUINONE"/>
    <property type="match status" value="1"/>
</dbReference>
<sequence>MSAAVAPFVAGLAARATVLASEPSVSLPTADVPTVVPPAAAILAVAIVLPVLSRKLGHALGVLATGGVSLWSLLAPAGAYLDVTFLGFDALLFNVDAFSRLMGVIFGLIGAAAVLYSYSSDASNRQTAFALGYVGTSVGAVFAGDWLTMIFFWELMAVTSTLLVWDYGGEAVRAGFRYAVYHGLGGSLLMAAIVWHYTEVGSFLFSASDGIVAGIPAALAAVGIGVNVGFVGLHTWLPDTYPRPHVAASVFLSVYTTKTGVYGLARAFPDGNLAVAYMGAAMALVGVVYALLQNDMRRLLSYHIQSQVGYMVAGVGVGTALATAGAFAHVFNHILYKALLFMTAGVVISRTGKQSLKYLGGLGRALPVTALAFTAAALSISGFPGFNGFVSKGMITAAAHKEHLDGIFYILLAAGVGTFMSFIKFGYYAFLRESDSTWAIQRSVTGQRVAMLGVATLCVLLGLYPDALFALLPGSTADAHPFTLSHLGEGFLLAALGVVGFALLKTPLSKIGNGIDVDVVIEPATFYGMRGLVRGTTELFAAVDRAVVAAASTALAAAGDPYGAIRGPAVALLGSEGESLQDGGLRATIATSVLLVVVVLAATLVGLL</sequence>
<dbReference type="InterPro" id="IPR052175">
    <property type="entry name" value="ComplexI-like_HydComp"/>
</dbReference>
<feature type="transmembrane region" description="Helical" evidence="7">
    <location>
        <begin position="36"/>
        <end position="52"/>
    </location>
</feature>
<accession>A0A1H3CTY8</accession>
<evidence type="ECO:0000259" key="8">
    <source>
        <dbReference type="Pfam" id="PF00361"/>
    </source>
</evidence>
<keyword evidence="6 7" id="KW-0472">Membrane</keyword>